<dbReference type="SUPFAM" id="SSF51445">
    <property type="entry name" value="(Trans)glycosidases"/>
    <property type="match status" value="2"/>
</dbReference>
<reference evidence="4" key="1">
    <citation type="submission" date="2021-02" db="EMBL/GenBank/DDBJ databases">
        <authorList>
            <person name="Dougan E. K."/>
            <person name="Rhodes N."/>
            <person name="Thang M."/>
            <person name="Chan C."/>
        </authorList>
    </citation>
    <scope>NUCLEOTIDE SEQUENCE</scope>
</reference>
<feature type="compositionally biased region" description="Polar residues" evidence="1">
    <location>
        <begin position="418"/>
        <end position="434"/>
    </location>
</feature>
<dbReference type="InterPro" id="IPR017853">
    <property type="entry name" value="GH"/>
</dbReference>
<organism evidence="4 5">
    <name type="scientific">Polarella glacialis</name>
    <name type="common">Dinoflagellate</name>
    <dbReference type="NCBI Taxonomy" id="89957"/>
    <lineage>
        <taxon>Eukaryota</taxon>
        <taxon>Sar</taxon>
        <taxon>Alveolata</taxon>
        <taxon>Dinophyceae</taxon>
        <taxon>Suessiales</taxon>
        <taxon>Suessiaceae</taxon>
        <taxon>Polarella</taxon>
    </lineage>
</organism>
<feature type="chain" id="PRO_5033053152" description="Glycoside hydrolase family 2 catalytic domain-containing protein" evidence="2">
    <location>
        <begin position="28"/>
        <end position="924"/>
    </location>
</feature>
<accession>A0A813EMD3</accession>
<protein>
    <recommendedName>
        <fullName evidence="3">Glycoside hydrolase family 2 catalytic domain-containing protein</fullName>
    </recommendedName>
</protein>
<sequence>MMPLRKQASHSAAVAALLVLLASAVGGAPGPTARVTVSGRQLLWDGKPMHLKGVNWNPVPWGGTHPPSATDYQDSVERDAELLHQMGVNAVRTYTPMTDRMVLDKLWARGIWVISTVYGYAGQTPQQAAEYVNAVKDHPAILMWVIGNEWNYNKLYSSMSMGDTLDRIRTVCDIIKQVDPDHPVSTIYGHIPDSSVLAKLSNIDVWGLNVYSGLDFGPVIADWEQRSGLPVYFGEYGADAWNALTNREDQDAQALATRVLTETIVQHSSVSGGSLLGGFVFELTDEWWKDGHGSVSVHDVGGAAPGAGPYPDLTFNEEWWGLVDIDRKPRKAFHALAEVQLPAGAATPELVPVDPGSGLPTTSLPSAIGLPSAACSGHPTCAPLGLSGDCCPTTAGNALWCCGNSAESPMASQAAPGSVSSQPLTVPSNSSSDVPLSDPGAPQDLKVPSSSSFELSDPPASQALKVPGNSSSGLSDPPAQDLTIGSEPTLGIKLNTTLALFEPSTERQTSLDRFHCLLIVGSLEYRGHSQFQIGPEADDAAPKAGLAFRRGGSAACAVAYWGLRQPCPTARVTVSGRQLLWDGKPMHLKGVNWNPVPWGGTHPPSATDYQDSVERDAELLHQMGVNAVRTYTPMTDHMVLDKLWARGIWVINTVYGYAGQSPQQAAEYVTAVKDHPAILMWVIGNEWNYNKLYSSMSMGDTLDRIRTVCDIIKQVDPDHPVSTIYGHIPDSSVLAKLSNIDVWGLNVYSGLDFGPVIADWEQRSGLPVYFGEYGADAWNALTNREDQDAQALATRVLTETIVQHSSVSGGSLLGGFVFELTDEWWKDGHGSVSVHDVGGAAPGAGPYPDLTFNEEWWGLVDIDRKPRKAFHALAEVQLPAGTATPELVPVDPGSGLPTTSLPSAIGLPSAACSGHTTCAPRVSC</sequence>
<proteinExistence type="predicted"/>
<dbReference type="EMBL" id="CAJNNV010011205">
    <property type="protein sequence ID" value="CAE8599514.1"/>
    <property type="molecule type" value="Genomic_DNA"/>
</dbReference>
<feature type="domain" description="Glycoside hydrolase family 2 catalytic" evidence="3">
    <location>
        <begin position="572"/>
        <end position="781"/>
    </location>
</feature>
<feature type="domain" description="Glycoside hydrolase family 2 catalytic" evidence="3">
    <location>
        <begin position="35"/>
        <end position="244"/>
    </location>
</feature>
<dbReference type="Gene3D" id="3.20.20.80">
    <property type="entry name" value="Glycosidases"/>
    <property type="match status" value="2"/>
</dbReference>
<dbReference type="OrthoDB" id="421038at2759"/>
<dbReference type="InterPro" id="IPR006103">
    <property type="entry name" value="Glyco_hydro_2_cat"/>
</dbReference>
<dbReference type="Proteomes" id="UP000654075">
    <property type="component" value="Unassembled WGS sequence"/>
</dbReference>
<dbReference type="GO" id="GO:0005975">
    <property type="term" value="P:carbohydrate metabolic process"/>
    <property type="evidence" value="ECO:0007669"/>
    <property type="project" value="InterPro"/>
</dbReference>
<evidence type="ECO:0000256" key="2">
    <source>
        <dbReference type="SAM" id="SignalP"/>
    </source>
</evidence>
<dbReference type="InterPro" id="IPR051913">
    <property type="entry name" value="GH2_Domain-Containing"/>
</dbReference>
<comment type="caution">
    <text evidence="4">The sequence shown here is derived from an EMBL/GenBank/DDBJ whole genome shotgun (WGS) entry which is preliminary data.</text>
</comment>
<evidence type="ECO:0000256" key="1">
    <source>
        <dbReference type="SAM" id="MobiDB-lite"/>
    </source>
</evidence>
<dbReference type="AlphaFoldDB" id="A0A813EMD3"/>
<gene>
    <name evidence="4" type="ORF">PGLA1383_LOCUS17861</name>
</gene>
<feature type="signal peptide" evidence="2">
    <location>
        <begin position="1"/>
        <end position="27"/>
    </location>
</feature>
<dbReference type="PANTHER" id="PTHR42732:SF1">
    <property type="entry name" value="BETA-MANNOSIDASE"/>
    <property type="match status" value="1"/>
</dbReference>
<evidence type="ECO:0000313" key="5">
    <source>
        <dbReference type="Proteomes" id="UP000654075"/>
    </source>
</evidence>
<name>A0A813EMD3_POLGL</name>
<evidence type="ECO:0000313" key="4">
    <source>
        <dbReference type="EMBL" id="CAE8599514.1"/>
    </source>
</evidence>
<keyword evidence="2" id="KW-0732">Signal</keyword>
<keyword evidence="5" id="KW-1185">Reference proteome</keyword>
<feature type="region of interest" description="Disordered" evidence="1">
    <location>
        <begin position="411"/>
        <end position="486"/>
    </location>
</feature>
<dbReference type="Pfam" id="PF02836">
    <property type="entry name" value="Glyco_hydro_2_C"/>
    <property type="match status" value="2"/>
</dbReference>
<dbReference type="PANTHER" id="PTHR42732">
    <property type="entry name" value="BETA-GALACTOSIDASE"/>
    <property type="match status" value="1"/>
</dbReference>
<evidence type="ECO:0000259" key="3">
    <source>
        <dbReference type="Pfam" id="PF02836"/>
    </source>
</evidence>
<dbReference type="GO" id="GO:0004553">
    <property type="term" value="F:hydrolase activity, hydrolyzing O-glycosyl compounds"/>
    <property type="evidence" value="ECO:0007669"/>
    <property type="project" value="InterPro"/>
</dbReference>